<keyword evidence="1" id="KW-1133">Transmembrane helix</keyword>
<evidence type="ECO:0008006" key="4">
    <source>
        <dbReference type="Google" id="ProtNLM"/>
    </source>
</evidence>
<evidence type="ECO:0000313" key="3">
    <source>
        <dbReference type="Proteomes" id="UP000282028"/>
    </source>
</evidence>
<keyword evidence="1" id="KW-0472">Membrane</keyword>
<sequence>MRKHTLSHEEQVIQQHALPIETDHLDIASKVMHRLNENKRSKFFFAIRKPVSVVLSAVTILFVGSIVAYAAGIWSIKNEKGDTLYTAESLQPNSYAVTRFGVTAQPSKQEQAYLDAVNEVARHVPPGQGAAIYIPDESLNPQGTVFYVSQQIPFSAWDAFQQEVTHRNAPAFEYPAELPAGYSFKEGFVSSEVATYGNEEAIEAELKAGTKKSGEKAIVKEVPLEKNPKGVSITYANGEDTFHYSAALTGRKRTFVSQQAEVELVQAGSVDALFIRDYHGMRVEWVKGEESDPMRTLYKLSVPSNSKLTKEELLAIAKGVKK</sequence>
<proteinExistence type="predicted"/>
<name>A0A3M8CF39_9BACL</name>
<evidence type="ECO:0000313" key="2">
    <source>
        <dbReference type="EMBL" id="RNB74229.1"/>
    </source>
</evidence>
<reference evidence="2 3" key="1">
    <citation type="submission" date="2018-10" db="EMBL/GenBank/DDBJ databases">
        <title>Phylogenomics of Brevibacillus.</title>
        <authorList>
            <person name="Dunlap C."/>
        </authorList>
    </citation>
    <scope>NUCLEOTIDE SEQUENCE [LARGE SCALE GENOMIC DNA]</scope>
    <source>
        <strain evidence="2 3">JCM 12215</strain>
    </source>
</reference>
<accession>A0A3M8CF39</accession>
<evidence type="ECO:0000256" key="1">
    <source>
        <dbReference type="SAM" id="Phobius"/>
    </source>
</evidence>
<dbReference type="Proteomes" id="UP000282028">
    <property type="component" value="Unassembled WGS sequence"/>
</dbReference>
<comment type="caution">
    <text evidence="2">The sequence shown here is derived from an EMBL/GenBank/DDBJ whole genome shotgun (WGS) entry which is preliminary data.</text>
</comment>
<feature type="transmembrane region" description="Helical" evidence="1">
    <location>
        <begin position="51"/>
        <end position="74"/>
    </location>
</feature>
<keyword evidence="1" id="KW-0812">Transmembrane</keyword>
<gene>
    <name evidence="2" type="ORF">EDM52_11315</name>
</gene>
<protein>
    <recommendedName>
        <fullName evidence="4">DUF4367 domain-containing protein</fullName>
    </recommendedName>
</protein>
<dbReference type="EMBL" id="RHHR01000015">
    <property type="protein sequence ID" value="RNB74229.1"/>
    <property type="molecule type" value="Genomic_DNA"/>
</dbReference>
<organism evidence="2 3">
    <name type="scientific">Brevibacillus invocatus</name>
    <dbReference type="NCBI Taxonomy" id="173959"/>
    <lineage>
        <taxon>Bacteria</taxon>
        <taxon>Bacillati</taxon>
        <taxon>Bacillota</taxon>
        <taxon>Bacilli</taxon>
        <taxon>Bacillales</taxon>
        <taxon>Paenibacillaceae</taxon>
        <taxon>Brevibacillus</taxon>
    </lineage>
</organism>
<keyword evidence="3" id="KW-1185">Reference proteome</keyword>
<dbReference type="RefSeq" id="WP_122909089.1">
    <property type="nucleotide sequence ID" value="NZ_CBCSBE010000003.1"/>
</dbReference>
<dbReference type="AlphaFoldDB" id="A0A3M8CF39"/>